<dbReference type="EMBL" id="JAEPQZ010000002">
    <property type="protein sequence ID" value="KAG2184946.1"/>
    <property type="molecule type" value="Genomic_DNA"/>
</dbReference>
<reference evidence="4" key="1">
    <citation type="submission" date="2020-12" db="EMBL/GenBank/DDBJ databases">
        <title>Metabolic potential, ecology and presence of endohyphal bacteria is reflected in genomic diversity of Mucoromycotina.</title>
        <authorList>
            <person name="Muszewska A."/>
            <person name="Okrasinska A."/>
            <person name="Steczkiewicz K."/>
            <person name="Drgas O."/>
            <person name="Orlowska M."/>
            <person name="Perlinska-Lenart U."/>
            <person name="Aleksandrzak-Piekarczyk T."/>
            <person name="Szatraj K."/>
            <person name="Zielenkiewicz U."/>
            <person name="Pilsyk S."/>
            <person name="Malc E."/>
            <person name="Mieczkowski P."/>
            <person name="Kruszewska J.S."/>
            <person name="Biernat P."/>
            <person name="Pawlowska J."/>
        </authorList>
    </citation>
    <scope>NUCLEOTIDE SEQUENCE</scope>
    <source>
        <strain evidence="4">WA0000067209</strain>
    </source>
</reference>
<keyword evidence="2" id="KW-1133">Transmembrane helix</keyword>
<gene>
    <name evidence="4" type="ORF">INT43_000859</name>
</gene>
<dbReference type="AlphaFoldDB" id="A0A8H7Q346"/>
<evidence type="ECO:0000313" key="4">
    <source>
        <dbReference type="EMBL" id="KAG2184946.1"/>
    </source>
</evidence>
<name>A0A8H7Q346_MORIS</name>
<keyword evidence="2" id="KW-0812">Transmembrane</keyword>
<dbReference type="OrthoDB" id="2443732at2759"/>
<keyword evidence="3" id="KW-0732">Signal</keyword>
<feature type="signal peptide" evidence="3">
    <location>
        <begin position="1"/>
        <end position="25"/>
    </location>
</feature>
<proteinExistence type="predicted"/>
<feature type="transmembrane region" description="Helical" evidence="2">
    <location>
        <begin position="155"/>
        <end position="176"/>
    </location>
</feature>
<feature type="region of interest" description="Disordered" evidence="1">
    <location>
        <begin position="190"/>
        <end position="234"/>
    </location>
</feature>
<evidence type="ECO:0000313" key="5">
    <source>
        <dbReference type="Proteomes" id="UP000654370"/>
    </source>
</evidence>
<sequence length="234" mass="24957">MHPRLLTERLMAVILLSAVGAIASADYNMPLVERQFPPAGSSSSTLVGTSVPPIFSTTSSSFSSFTPIVTLTGTSSSFPTASLSLTSSVPSSSSIPPTSTIISSTSVVTTSSSLITTSSIAPSTSISYVYSSATPSQTAQPQNSGGSLSPNTTKIIIIVVCTVGGVLAIAAIGFVWRKFSRRRKDYGWDEDDFFGSPPPPPQHMSYQQPMGQQYNYQQHEDPFKRTLDQYHRSS</sequence>
<feature type="compositionally biased region" description="Low complexity" evidence="1">
    <location>
        <begin position="206"/>
        <end position="217"/>
    </location>
</feature>
<dbReference type="Proteomes" id="UP000654370">
    <property type="component" value="Unassembled WGS sequence"/>
</dbReference>
<evidence type="ECO:0008006" key="6">
    <source>
        <dbReference type="Google" id="ProtNLM"/>
    </source>
</evidence>
<keyword evidence="2" id="KW-0472">Membrane</keyword>
<evidence type="ECO:0000256" key="1">
    <source>
        <dbReference type="SAM" id="MobiDB-lite"/>
    </source>
</evidence>
<evidence type="ECO:0000256" key="2">
    <source>
        <dbReference type="SAM" id="Phobius"/>
    </source>
</evidence>
<organism evidence="4 5">
    <name type="scientific">Mortierella isabellina</name>
    <name type="common">Filamentous fungus</name>
    <name type="synonym">Umbelopsis isabellina</name>
    <dbReference type="NCBI Taxonomy" id="91625"/>
    <lineage>
        <taxon>Eukaryota</taxon>
        <taxon>Fungi</taxon>
        <taxon>Fungi incertae sedis</taxon>
        <taxon>Mucoromycota</taxon>
        <taxon>Mucoromycotina</taxon>
        <taxon>Umbelopsidomycetes</taxon>
        <taxon>Umbelopsidales</taxon>
        <taxon>Umbelopsidaceae</taxon>
        <taxon>Umbelopsis</taxon>
    </lineage>
</organism>
<protein>
    <recommendedName>
        <fullName evidence="6">Mid2 domain-containing protein</fullName>
    </recommendedName>
</protein>
<evidence type="ECO:0000256" key="3">
    <source>
        <dbReference type="SAM" id="SignalP"/>
    </source>
</evidence>
<keyword evidence="5" id="KW-1185">Reference proteome</keyword>
<accession>A0A8H7Q346</accession>
<comment type="caution">
    <text evidence="4">The sequence shown here is derived from an EMBL/GenBank/DDBJ whole genome shotgun (WGS) entry which is preliminary data.</text>
</comment>
<feature type="compositionally biased region" description="Basic and acidic residues" evidence="1">
    <location>
        <begin position="218"/>
        <end position="234"/>
    </location>
</feature>
<feature type="chain" id="PRO_5034520903" description="Mid2 domain-containing protein" evidence="3">
    <location>
        <begin position="26"/>
        <end position="234"/>
    </location>
</feature>